<reference evidence="2" key="1">
    <citation type="journal article" date="2018" name="Nat. Plants">
        <title>Whole-genome landscape of Medicago truncatula symbiotic genes.</title>
        <authorList>
            <person name="Pecrix Y."/>
            <person name="Staton S.E."/>
            <person name="Sallet E."/>
            <person name="Lelandais-Briere C."/>
            <person name="Moreau S."/>
            <person name="Carrere S."/>
            <person name="Blein T."/>
            <person name="Jardinaud M.F."/>
            <person name="Latrasse D."/>
            <person name="Zouine M."/>
            <person name="Zahm M."/>
            <person name="Kreplak J."/>
            <person name="Mayjonade B."/>
            <person name="Satge C."/>
            <person name="Perez M."/>
            <person name="Cauet S."/>
            <person name="Marande W."/>
            <person name="Chantry-Darmon C."/>
            <person name="Lopez-Roques C."/>
            <person name="Bouchez O."/>
            <person name="Berard A."/>
            <person name="Debelle F."/>
            <person name="Munos S."/>
            <person name="Bendahmane A."/>
            <person name="Berges H."/>
            <person name="Niebel A."/>
            <person name="Buitink J."/>
            <person name="Frugier F."/>
            <person name="Benhamed M."/>
            <person name="Crespi M."/>
            <person name="Gouzy J."/>
            <person name="Gamas P."/>
        </authorList>
    </citation>
    <scope>NUCLEOTIDE SEQUENCE [LARGE SCALE GENOMIC DNA]</scope>
    <source>
        <strain evidence="2">cv. Jemalong A17</strain>
    </source>
</reference>
<dbReference type="CDD" id="cd00298">
    <property type="entry name" value="ACD_sHsps_p23-like"/>
    <property type="match status" value="1"/>
</dbReference>
<gene>
    <name evidence="1" type="ORF">MtrunA17_Chr0c01g0489211</name>
</gene>
<evidence type="ECO:0000313" key="1">
    <source>
        <dbReference type="EMBL" id="RHN38506.1"/>
    </source>
</evidence>
<protein>
    <submittedName>
        <fullName evidence="1">Uncharacterized protein</fullName>
    </submittedName>
</protein>
<dbReference type="Gramene" id="rna50617">
    <property type="protein sequence ID" value="RHN38506.1"/>
    <property type="gene ID" value="gene50617"/>
</dbReference>
<evidence type="ECO:0000313" key="2">
    <source>
        <dbReference type="Proteomes" id="UP000265566"/>
    </source>
</evidence>
<dbReference type="AlphaFoldDB" id="A0A396G9E3"/>
<proteinExistence type="predicted"/>
<dbReference type="Proteomes" id="UP000265566">
    <property type="component" value="Unassembled WGS sequence"/>
</dbReference>
<dbReference type="EMBL" id="PSQE01000009">
    <property type="protein sequence ID" value="RHN38506.1"/>
    <property type="molecule type" value="Genomic_DNA"/>
</dbReference>
<sequence>MACPKTRTLTAMVLYQVIRIESFKAANVGERQDYMLIRMYMPGRIKEDVYQNTLSIKGERGGRKSSSRLDLTGKHYKIY</sequence>
<organism evidence="1 2">
    <name type="scientific">Medicago truncatula</name>
    <name type="common">Barrel medic</name>
    <name type="synonym">Medicago tribuloides</name>
    <dbReference type="NCBI Taxonomy" id="3880"/>
    <lineage>
        <taxon>Eukaryota</taxon>
        <taxon>Viridiplantae</taxon>
        <taxon>Streptophyta</taxon>
        <taxon>Embryophyta</taxon>
        <taxon>Tracheophyta</taxon>
        <taxon>Spermatophyta</taxon>
        <taxon>Magnoliopsida</taxon>
        <taxon>eudicotyledons</taxon>
        <taxon>Gunneridae</taxon>
        <taxon>Pentapetalae</taxon>
        <taxon>rosids</taxon>
        <taxon>fabids</taxon>
        <taxon>Fabales</taxon>
        <taxon>Fabaceae</taxon>
        <taxon>Papilionoideae</taxon>
        <taxon>50 kb inversion clade</taxon>
        <taxon>NPAAA clade</taxon>
        <taxon>Hologalegina</taxon>
        <taxon>IRL clade</taxon>
        <taxon>Trifolieae</taxon>
        <taxon>Medicago</taxon>
    </lineage>
</organism>
<name>A0A396G9E3_MEDTR</name>
<accession>A0A396G9E3</accession>
<comment type="caution">
    <text evidence="1">The sequence shown here is derived from an EMBL/GenBank/DDBJ whole genome shotgun (WGS) entry which is preliminary data.</text>
</comment>